<reference evidence="3 4" key="1">
    <citation type="submission" date="2018-04" db="EMBL/GenBank/DDBJ databases">
        <title>Genomic Encyclopedia of Archaeal and Bacterial Type Strains, Phase II (KMG-II): from individual species to whole genera.</title>
        <authorList>
            <person name="Goeker M."/>
        </authorList>
    </citation>
    <scope>NUCLEOTIDE SEQUENCE [LARGE SCALE GENOMIC DNA]</scope>
    <source>
        <strain evidence="3 4">DSM 18064</strain>
    </source>
</reference>
<dbReference type="PANTHER" id="PTHR35526">
    <property type="entry name" value="ANTI-SIGMA-F FACTOR RSBW-RELATED"/>
    <property type="match status" value="1"/>
</dbReference>
<dbReference type="InterPro" id="IPR036890">
    <property type="entry name" value="HATPase_C_sf"/>
</dbReference>
<dbReference type="SUPFAM" id="SSF55874">
    <property type="entry name" value="ATPase domain of HSP90 chaperone/DNA topoisomerase II/histidine kinase"/>
    <property type="match status" value="1"/>
</dbReference>
<sequence length="132" mass="14676">MRVAATRQGVRRALVRIVAELRRTGVNEAHYGTVEIVLAEAMNNVVEHAYSDRTGGEIRLLVAHGPEGTLLQLRDRGAPLDWVGEQPYGRPPHPETLPEGGFGWPLIRLLSENCHYQRRNGENCLSITISLS</sequence>
<dbReference type="AlphaFoldDB" id="A0A2T5BV25"/>
<gene>
    <name evidence="3" type="ORF">C8N32_103180</name>
</gene>
<organism evidence="3 4">
    <name type="scientific">Rhodovulum imhoffii</name>
    <dbReference type="NCBI Taxonomy" id="365340"/>
    <lineage>
        <taxon>Bacteria</taxon>
        <taxon>Pseudomonadati</taxon>
        <taxon>Pseudomonadota</taxon>
        <taxon>Alphaproteobacteria</taxon>
        <taxon>Rhodobacterales</taxon>
        <taxon>Paracoccaceae</taxon>
        <taxon>Rhodovulum</taxon>
    </lineage>
</organism>
<dbReference type="InterPro" id="IPR050267">
    <property type="entry name" value="Anti-sigma-factor_SerPK"/>
</dbReference>
<evidence type="ECO:0000256" key="1">
    <source>
        <dbReference type="ARBA" id="ARBA00022527"/>
    </source>
</evidence>
<dbReference type="Gene3D" id="3.30.565.10">
    <property type="entry name" value="Histidine kinase-like ATPase, C-terminal domain"/>
    <property type="match status" value="1"/>
</dbReference>
<evidence type="ECO:0000259" key="2">
    <source>
        <dbReference type="Pfam" id="PF13581"/>
    </source>
</evidence>
<feature type="domain" description="Histidine kinase/HSP90-like ATPase" evidence="2">
    <location>
        <begin position="5"/>
        <end position="128"/>
    </location>
</feature>
<keyword evidence="3" id="KW-0808">Transferase</keyword>
<dbReference type="GO" id="GO:0004674">
    <property type="term" value="F:protein serine/threonine kinase activity"/>
    <property type="evidence" value="ECO:0007669"/>
    <property type="project" value="UniProtKB-KW"/>
</dbReference>
<evidence type="ECO:0000313" key="3">
    <source>
        <dbReference type="EMBL" id="PTN03337.1"/>
    </source>
</evidence>
<comment type="caution">
    <text evidence="3">The sequence shown here is derived from an EMBL/GenBank/DDBJ whole genome shotgun (WGS) entry which is preliminary data.</text>
</comment>
<accession>A0A2T5BV25</accession>
<dbReference type="Pfam" id="PF13581">
    <property type="entry name" value="HATPase_c_2"/>
    <property type="match status" value="1"/>
</dbReference>
<dbReference type="EMBL" id="QAAA01000003">
    <property type="protein sequence ID" value="PTN03337.1"/>
    <property type="molecule type" value="Genomic_DNA"/>
</dbReference>
<dbReference type="PANTHER" id="PTHR35526:SF3">
    <property type="entry name" value="ANTI-SIGMA-F FACTOR RSBW"/>
    <property type="match status" value="1"/>
</dbReference>
<dbReference type="InterPro" id="IPR003594">
    <property type="entry name" value="HATPase_dom"/>
</dbReference>
<keyword evidence="3" id="KW-0418">Kinase</keyword>
<protein>
    <submittedName>
        <fullName evidence="3">Serine/threonine-protein kinase RsbW</fullName>
    </submittedName>
</protein>
<keyword evidence="1" id="KW-0723">Serine/threonine-protein kinase</keyword>
<proteinExistence type="predicted"/>
<dbReference type="Proteomes" id="UP000243859">
    <property type="component" value="Unassembled WGS sequence"/>
</dbReference>
<evidence type="ECO:0000313" key="4">
    <source>
        <dbReference type="Proteomes" id="UP000243859"/>
    </source>
</evidence>
<name>A0A2T5BV25_9RHOB</name>
<keyword evidence="4" id="KW-1185">Reference proteome</keyword>
<dbReference type="CDD" id="cd16936">
    <property type="entry name" value="HATPase_RsbW-like"/>
    <property type="match status" value="1"/>
</dbReference>